<feature type="compositionally biased region" description="Basic and acidic residues" evidence="1">
    <location>
        <begin position="10"/>
        <end position="25"/>
    </location>
</feature>
<dbReference type="RefSeq" id="WP_220307657.1">
    <property type="nucleotide sequence ID" value="NZ_CP080590.1"/>
</dbReference>
<keyword evidence="2" id="KW-0812">Transmembrane</keyword>
<organism evidence="3 4">
    <name type="scientific">Devosia salina</name>
    <dbReference type="NCBI Taxonomy" id="2860336"/>
    <lineage>
        <taxon>Bacteria</taxon>
        <taxon>Pseudomonadati</taxon>
        <taxon>Pseudomonadota</taxon>
        <taxon>Alphaproteobacteria</taxon>
        <taxon>Hyphomicrobiales</taxon>
        <taxon>Devosiaceae</taxon>
        <taxon>Devosia</taxon>
    </lineage>
</organism>
<reference evidence="3 4" key="1">
    <citation type="submission" date="2021-08" db="EMBL/GenBank/DDBJ databases">
        <title>Devosia salina sp. nov., isolated from the South China Sea sediment.</title>
        <authorList>
            <person name="Zhou Z."/>
        </authorList>
    </citation>
    <scope>NUCLEOTIDE SEQUENCE [LARGE SCALE GENOMIC DNA]</scope>
    <source>
        <strain evidence="3 4">SCS-3</strain>
    </source>
</reference>
<accession>A0ABX8WKQ8</accession>
<keyword evidence="4" id="KW-1185">Reference proteome</keyword>
<evidence type="ECO:0000313" key="3">
    <source>
        <dbReference type="EMBL" id="QYO79212.1"/>
    </source>
</evidence>
<sequence>MTDKSSGARLRADIDAGRTGDKVDFPDPAAAPLATDAEAGGQATRFAPERRAEAGQPRRSGLTGFWLYLAFVAAIAAMAIILVWLATSSR</sequence>
<keyword evidence="2" id="KW-0472">Membrane</keyword>
<feature type="compositionally biased region" description="Low complexity" evidence="1">
    <location>
        <begin position="26"/>
        <end position="39"/>
    </location>
</feature>
<evidence type="ECO:0000256" key="1">
    <source>
        <dbReference type="SAM" id="MobiDB-lite"/>
    </source>
</evidence>
<evidence type="ECO:0000313" key="4">
    <source>
        <dbReference type="Proteomes" id="UP000825799"/>
    </source>
</evidence>
<gene>
    <name evidence="3" type="ORF">K1X15_15845</name>
</gene>
<feature type="region of interest" description="Disordered" evidence="1">
    <location>
        <begin position="1"/>
        <end position="58"/>
    </location>
</feature>
<dbReference type="EMBL" id="CP080590">
    <property type="protein sequence ID" value="QYO79212.1"/>
    <property type="molecule type" value="Genomic_DNA"/>
</dbReference>
<evidence type="ECO:0000256" key="2">
    <source>
        <dbReference type="SAM" id="Phobius"/>
    </source>
</evidence>
<protein>
    <submittedName>
        <fullName evidence="3">Uncharacterized protein</fullName>
    </submittedName>
</protein>
<keyword evidence="2" id="KW-1133">Transmembrane helix</keyword>
<dbReference type="Proteomes" id="UP000825799">
    <property type="component" value="Chromosome"/>
</dbReference>
<proteinExistence type="predicted"/>
<feature type="transmembrane region" description="Helical" evidence="2">
    <location>
        <begin position="65"/>
        <end position="86"/>
    </location>
</feature>
<name>A0ABX8WKQ8_9HYPH</name>